<dbReference type="SMART" id="SM00418">
    <property type="entry name" value="HTH_ARSR"/>
    <property type="match status" value="1"/>
</dbReference>
<dbReference type="EMBL" id="FPCH01000001">
    <property type="protein sequence ID" value="SFV28882.1"/>
    <property type="molecule type" value="Genomic_DNA"/>
</dbReference>
<protein>
    <submittedName>
        <fullName evidence="5">DNA-binding transcriptional regulator, ArsR family</fullName>
    </submittedName>
</protein>
<accession>A0A1I7N2K4</accession>
<sequence length="115" mass="12510">MNSKDAVTCLAALAHDQRLAIFRLLVREGPSGLPAGEIADAVGATPTGASFHLKELDRAGLIHATRVGRYIRYAVHFDRVRQMLTFLTEDCCQGQPELCGSTIKKARKLCKGDAK</sequence>
<reference evidence="6" key="1">
    <citation type="submission" date="2016-10" db="EMBL/GenBank/DDBJ databases">
        <authorList>
            <person name="Varghese N."/>
            <person name="Submissions S."/>
        </authorList>
    </citation>
    <scope>NUCLEOTIDE SEQUENCE [LARGE SCALE GENOMIC DNA]</scope>
    <source>
        <strain evidence="6">DSM 1565</strain>
    </source>
</reference>
<dbReference type="PANTHER" id="PTHR43132:SF2">
    <property type="entry name" value="ARSENICAL RESISTANCE OPERON REPRESSOR ARSR-RELATED"/>
    <property type="match status" value="1"/>
</dbReference>
<dbReference type="PANTHER" id="PTHR43132">
    <property type="entry name" value="ARSENICAL RESISTANCE OPERON REPRESSOR ARSR-RELATED"/>
    <property type="match status" value="1"/>
</dbReference>
<dbReference type="InterPro" id="IPR036390">
    <property type="entry name" value="WH_DNA-bd_sf"/>
</dbReference>
<dbReference type="OrthoDB" id="9804742at2"/>
<name>A0A1I7N2K4_9HYPH</name>
<evidence type="ECO:0000313" key="6">
    <source>
        <dbReference type="Proteomes" id="UP000199423"/>
    </source>
</evidence>
<keyword evidence="6" id="KW-1185">Reference proteome</keyword>
<dbReference type="InterPro" id="IPR051011">
    <property type="entry name" value="Metal_resp_trans_reg"/>
</dbReference>
<dbReference type="GO" id="GO:0003700">
    <property type="term" value="F:DNA-binding transcription factor activity"/>
    <property type="evidence" value="ECO:0007669"/>
    <property type="project" value="InterPro"/>
</dbReference>
<dbReference type="Proteomes" id="UP000199423">
    <property type="component" value="Unassembled WGS sequence"/>
</dbReference>
<gene>
    <name evidence="5" type="ORF">SAMN04488557_1117</name>
</gene>
<dbReference type="PROSITE" id="PS50987">
    <property type="entry name" value="HTH_ARSR_2"/>
    <property type="match status" value="1"/>
</dbReference>
<dbReference type="GO" id="GO:0003677">
    <property type="term" value="F:DNA binding"/>
    <property type="evidence" value="ECO:0007669"/>
    <property type="project" value="UniProtKB-KW"/>
</dbReference>
<dbReference type="PRINTS" id="PR00778">
    <property type="entry name" value="HTHARSR"/>
</dbReference>
<dbReference type="RefSeq" id="WP_092865252.1">
    <property type="nucleotide sequence ID" value="NZ_FPCH01000001.1"/>
</dbReference>
<evidence type="ECO:0000256" key="2">
    <source>
        <dbReference type="ARBA" id="ARBA00023125"/>
    </source>
</evidence>
<dbReference type="CDD" id="cd00090">
    <property type="entry name" value="HTH_ARSR"/>
    <property type="match status" value="1"/>
</dbReference>
<evidence type="ECO:0000256" key="3">
    <source>
        <dbReference type="ARBA" id="ARBA00023163"/>
    </source>
</evidence>
<evidence type="ECO:0000313" key="5">
    <source>
        <dbReference type="EMBL" id="SFV28882.1"/>
    </source>
</evidence>
<dbReference type="InterPro" id="IPR011991">
    <property type="entry name" value="ArsR-like_HTH"/>
</dbReference>
<dbReference type="SUPFAM" id="SSF46785">
    <property type="entry name" value="Winged helix' DNA-binding domain"/>
    <property type="match status" value="1"/>
</dbReference>
<feature type="domain" description="HTH arsR-type" evidence="4">
    <location>
        <begin position="1"/>
        <end position="95"/>
    </location>
</feature>
<organism evidence="5 6">
    <name type="scientific">Hyphomicrobium facile</name>
    <dbReference type="NCBI Taxonomy" id="51670"/>
    <lineage>
        <taxon>Bacteria</taxon>
        <taxon>Pseudomonadati</taxon>
        <taxon>Pseudomonadota</taxon>
        <taxon>Alphaproteobacteria</taxon>
        <taxon>Hyphomicrobiales</taxon>
        <taxon>Hyphomicrobiaceae</taxon>
        <taxon>Hyphomicrobium</taxon>
    </lineage>
</organism>
<proteinExistence type="predicted"/>
<dbReference type="InterPro" id="IPR001845">
    <property type="entry name" value="HTH_ArsR_DNA-bd_dom"/>
</dbReference>
<keyword evidence="2 5" id="KW-0238">DNA-binding</keyword>
<dbReference type="Gene3D" id="1.10.10.10">
    <property type="entry name" value="Winged helix-like DNA-binding domain superfamily/Winged helix DNA-binding domain"/>
    <property type="match status" value="1"/>
</dbReference>
<dbReference type="NCBIfam" id="NF033788">
    <property type="entry name" value="HTH_metalloreg"/>
    <property type="match status" value="1"/>
</dbReference>
<evidence type="ECO:0000256" key="1">
    <source>
        <dbReference type="ARBA" id="ARBA00023015"/>
    </source>
</evidence>
<dbReference type="STRING" id="51670.SAMN04488557_1117"/>
<dbReference type="AlphaFoldDB" id="A0A1I7N2K4"/>
<dbReference type="Pfam" id="PF12840">
    <property type="entry name" value="HTH_20"/>
    <property type="match status" value="1"/>
</dbReference>
<dbReference type="InterPro" id="IPR036388">
    <property type="entry name" value="WH-like_DNA-bd_sf"/>
</dbReference>
<keyword evidence="3" id="KW-0804">Transcription</keyword>
<keyword evidence="1" id="KW-0805">Transcription regulation</keyword>
<evidence type="ECO:0000259" key="4">
    <source>
        <dbReference type="PROSITE" id="PS50987"/>
    </source>
</evidence>